<evidence type="ECO:0000313" key="1">
    <source>
        <dbReference type="EMBL" id="HIU13509.1"/>
    </source>
</evidence>
<reference evidence="1" key="2">
    <citation type="journal article" date="2021" name="PeerJ">
        <title>Extensive microbial diversity within the chicken gut microbiome revealed by metagenomics and culture.</title>
        <authorList>
            <person name="Gilroy R."/>
            <person name="Ravi A."/>
            <person name="Getino M."/>
            <person name="Pursley I."/>
            <person name="Horton D.L."/>
            <person name="Alikhan N.F."/>
            <person name="Baker D."/>
            <person name="Gharbi K."/>
            <person name="Hall N."/>
            <person name="Watson M."/>
            <person name="Adriaenssens E.M."/>
            <person name="Foster-Nyarko E."/>
            <person name="Jarju S."/>
            <person name="Secka A."/>
            <person name="Antonio M."/>
            <person name="Oren A."/>
            <person name="Chaudhuri R.R."/>
            <person name="La Ragione R."/>
            <person name="Hildebrand F."/>
            <person name="Pallen M.J."/>
        </authorList>
    </citation>
    <scope>NUCLEOTIDE SEQUENCE</scope>
    <source>
        <strain evidence="1">CHK195-11698</strain>
    </source>
</reference>
<protein>
    <submittedName>
        <fullName evidence="1">Uncharacterized protein</fullName>
    </submittedName>
</protein>
<name>A0A9D1L085_9FIRM</name>
<gene>
    <name evidence="1" type="ORF">IAD15_05510</name>
</gene>
<organism evidence="1 2">
    <name type="scientific">Candidatus Fimiplasma intestinipullorum</name>
    <dbReference type="NCBI Taxonomy" id="2840825"/>
    <lineage>
        <taxon>Bacteria</taxon>
        <taxon>Bacillati</taxon>
        <taxon>Bacillota</taxon>
        <taxon>Clostridia</taxon>
        <taxon>Eubacteriales</taxon>
        <taxon>Candidatus Fimiplasma</taxon>
    </lineage>
</organism>
<sequence length="150" mass="17177">MMVLKQSEWLVLAGLLGYPYLYGLDLKLSPSRTMQTFDELEAKGYLEMNFLGEVEIPGVLYDLLVIMSEPEWVLQMDAQEIYYHKDQRTICLTLKQEEAAAAPVSSFPSHLIGKSGRLISWKDQRIMLDREIIGDQALLYALFKGEDRNA</sequence>
<dbReference type="Proteomes" id="UP000824175">
    <property type="component" value="Unassembled WGS sequence"/>
</dbReference>
<reference evidence="1" key="1">
    <citation type="submission" date="2020-10" db="EMBL/GenBank/DDBJ databases">
        <authorList>
            <person name="Gilroy R."/>
        </authorList>
    </citation>
    <scope>NUCLEOTIDE SEQUENCE</scope>
    <source>
        <strain evidence="1">CHK195-11698</strain>
    </source>
</reference>
<accession>A0A9D1L085</accession>
<comment type="caution">
    <text evidence="1">The sequence shown here is derived from an EMBL/GenBank/DDBJ whole genome shotgun (WGS) entry which is preliminary data.</text>
</comment>
<dbReference type="AlphaFoldDB" id="A0A9D1L085"/>
<dbReference type="EMBL" id="DVMJ01000050">
    <property type="protein sequence ID" value="HIU13509.1"/>
    <property type="molecule type" value="Genomic_DNA"/>
</dbReference>
<proteinExistence type="predicted"/>
<evidence type="ECO:0000313" key="2">
    <source>
        <dbReference type="Proteomes" id="UP000824175"/>
    </source>
</evidence>